<reference evidence="2" key="1">
    <citation type="submission" date="2016-11" db="UniProtKB">
        <authorList>
            <consortium name="WormBaseParasite"/>
        </authorList>
    </citation>
    <scope>IDENTIFICATION</scope>
    <source>
        <strain evidence="2">KR3021</strain>
    </source>
</reference>
<name>A0AC35TNB3_9BILA</name>
<sequence length="473" mass="54704">MSSNANGIVMDGEISSDGMVSSKNVDFDTQRPPSRSIDTCLLPDVDPKAMLNLNIGGFPYKIRIVSVLSYGQRTLLGKLISLPQAERVEWCDCYFAETDEYFFERPPLSFGPIYEYLVTGSLHVPQNVCFDKFMQELQFWNISKTKLDKKCSPFTRFYESLYVRSRSLDSENFGDSKIERYRHRLHLIFEGAEKSTFWEFFEKISITFVIISIVALLLGSMEMFQMARQNVKTPDDNEFTKGTTITKHTVIIDGYEHFMDPEEHWMLYWIEKICVIYFAFEYMLRLWVAPNRSAFIKKFINVIDVLTILPFIFEVMFFVVGIDGDNIRKIRWAVLTVRLLRVMKVFRIVKLGRFSNGMTNFGQTLLDSKKQLEMILITLFTVILFFSTLIYFLEKDEPNTEYTSIPMASFYTFMSMTTTGGTTPLTPAGKFISTLTIGSGIMVFALPITILVSNFIDVVKIKDEKIIKKYIDI</sequence>
<organism evidence="1 2">
    <name type="scientific">Rhabditophanes sp. KR3021</name>
    <dbReference type="NCBI Taxonomy" id="114890"/>
    <lineage>
        <taxon>Eukaryota</taxon>
        <taxon>Metazoa</taxon>
        <taxon>Ecdysozoa</taxon>
        <taxon>Nematoda</taxon>
        <taxon>Chromadorea</taxon>
        <taxon>Rhabditida</taxon>
        <taxon>Tylenchina</taxon>
        <taxon>Panagrolaimomorpha</taxon>
        <taxon>Strongyloidoidea</taxon>
        <taxon>Alloionematidae</taxon>
        <taxon>Rhabditophanes</taxon>
    </lineage>
</organism>
<dbReference type="Proteomes" id="UP000095286">
    <property type="component" value="Unplaced"/>
</dbReference>
<dbReference type="WBParaSite" id="RSKR_0000265600.1">
    <property type="protein sequence ID" value="RSKR_0000265600.1"/>
    <property type="gene ID" value="RSKR_0000265600"/>
</dbReference>
<protein>
    <submittedName>
        <fullName evidence="2">BTB domain-containing protein</fullName>
    </submittedName>
</protein>
<evidence type="ECO:0000313" key="2">
    <source>
        <dbReference type="WBParaSite" id="RSKR_0000265600.1"/>
    </source>
</evidence>
<proteinExistence type="predicted"/>
<evidence type="ECO:0000313" key="1">
    <source>
        <dbReference type="Proteomes" id="UP000095286"/>
    </source>
</evidence>
<accession>A0AC35TNB3</accession>